<keyword evidence="1" id="KW-0175">Coiled coil</keyword>
<feature type="region of interest" description="Disordered" evidence="2">
    <location>
        <begin position="34"/>
        <end position="55"/>
    </location>
</feature>
<evidence type="ECO:0000256" key="2">
    <source>
        <dbReference type="SAM" id="MobiDB-lite"/>
    </source>
</evidence>
<evidence type="ECO:0000313" key="4">
    <source>
        <dbReference type="EMBL" id="CAB4163427.1"/>
    </source>
</evidence>
<dbReference type="EMBL" id="LR797167">
    <property type="protein sequence ID" value="CAB4191060.1"/>
    <property type="molecule type" value="Genomic_DNA"/>
</dbReference>
<sequence length="140" mass="16053">MKKYIQNYLAQFIFGEDLNSVKMGIKIAQMPIKAEDTTTEEPSSDVTETLHDHESRIGTCEDHEYSIDELRSEIEEIKSLAEATEVSIDELREATTIDFPEEFTKALAQPEFITLIETIIKNEREKQAKKKKKATTKKKA</sequence>
<organism evidence="4">
    <name type="scientific">uncultured Caudovirales phage</name>
    <dbReference type="NCBI Taxonomy" id="2100421"/>
    <lineage>
        <taxon>Viruses</taxon>
        <taxon>Duplodnaviria</taxon>
        <taxon>Heunggongvirae</taxon>
        <taxon>Uroviricota</taxon>
        <taxon>Caudoviricetes</taxon>
        <taxon>Peduoviridae</taxon>
        <taxon>Maltschvirus</taxon>
        <taxon>Maltschvirus maltsch</taxon>
    </lineage>
</organism>
<proteinExistence type="predicted"/>
<dbReference type="EMBL" id="LR796752">
    <property type="protein sequence ID" value="CAB4163427.1"/>
    <property type="molecule type" value="Genomic_DNA"/>
</dbReference>
<name>A0A6J5NWN2_9CAUD</name>
<evidence type="ECO:0000313" key="5">
    <source>
        <dbReference type="EMBL" id="CAB4191060.1"/>
    </source>
</evidence>
<protein>
    <submittedName>
        <fullName evidence="4">Uncharacterized protein</fullName>
    </submittedName>
</protein>
<reference evidence="4" key="1">
    <citation type="submission" date="2020-04" db="EMBL/GenBank/DDBJ databases">
        <authorList>
            <person name="Chiriac C."/>
            <person name="Salcher M."/>
            <person name="Ghai R."/>
            <person name="Kavagutti S V."/>
        </authorList>
    </citation>
    <scope>NUCLEOTIDE SEQUENCE</scope>
</reference>
<gene>
    <name evidence="5" type="ORF">UFOVP1222_3</name>
    <name evidence="3" type="ORF">UFOVP477_20</name>
    <name evidence="4" type="ORF">UFOVP798_24</name>
</gene>
<evidence type="ECO:0000313" key="3">
    <source>
        <dbReference type="EMBL" id="CAB4145636.1"/>
    </source>
</evidence>
<feature type="coiled-coil region" evidence="1">
    <location>
        <begin position="60"/>
        <end position="94"/>
    </location>
</feature>
<dbReference type="EMBL" id="LR796455">
    <property type="protein sequence ID" value="CAB4145636.1"/>
    <property type="molecule type" value="Genomic_DNA"/>
</dbReference>
<accession>A0A6J5NWN2</accession>
<evidence type="ECO:0000256" key="1">
    <source>
        <dbReference type="SAM" id="Coils"/>
    </source>
</evidence>